<gene>
    <name evidence="1" type="ORF">Q5P01_014705</name>
</gene>
<evidence type="ECO:0000313" key="1">
    <source>
        <dbReference type="EMBL" id="KAK2837493.1"/>
    </source>
</evidence>
<protein>
    <submittedName>
        <fullName evidence="1">Uncharacterized protein</fullName>
    </submittedName>
</protein>
<keyword evidence="2" id="KW-1185">Reference proteome</keyword>
<name>A0AA88MJ80_CHASR</name>
<accession>A0AA88MJ80</accession>
<reference evidence="1" key="1">
    <citation type="submission" date="2023-07" db="EMBL/GenBank/DDBJ databases">
        <title>Chromosome-level Genome Assembly of Striped Snakehead (Channa striata).</title>
        <authorList>
            <person name="Liu H."/>
        </authorList>
    </citation>
    <scope>NUCLEOTIDE SEQUENCE</scope>
    <source>
        <strain evidence="1">Gz</strain>
        <tissue evidence="1">Muscle</tissue>
    </source>
</reference>
<organism evidence="1 2">
    <name type="scientific">Channa striata</name>
    <name type="common">Snakehead murrel</name>
    <name type="synonym">Ophicephalus striatus</name>
    <dbReference type="NCBI Taxonomy" id="64152"/>
    <lineage>
        <taxon>Eukaryota</taxon>
        <taxon>Metazoa</taxon>
        <taxon>Chordata</taxon>
        <taxon>Craniata</taxon>
        <taxon>Vertebrata</taxon>
        <taxon>Euteleostomi</taxon>
        <taxon>Actinopterygii</taxon>
        <taxon>Neopterygii</taxon>
        <taxon>Teleostei</taxon>
        <taxon>Neoteleostei</taxon>
        <taxon>Acanthomorphata</taxon>
        <taxon>Anabantaria</taxon>
        <taxon>Anabantiformes</taxon>
        <taxon>Channoidei</taxon>
        <taxon>Channidae</taxon>
        <taxon>Channa</taxon>
    </lineage>
</organism>
<comment type="caution">
    <text evidence="1">The sequence shown here is derived from an EMBL/GenBank/DDBJ whole genome shotgun (WGS) entry which is preliminary data.</text>
</comment>
<dbReference type="Proteomes" id="UP001187415">
    <property type="component" value="Unassembled WGS sequence"/>
</dbReference>
<evidence type="ECO:0000313" key="2">
    <source>
        <dbReference type="Proteomes" id="UP001187415"/>
    </source>
</evidence>
<dbReference type="EMBL" id="JAUPFM010000011">
    <property type="protein sequence ID" value="KAK2837493.1"/>
    <property type="molecule type" value="Genomic_DNA"/>
</dbReference>
<sequence length="130" mass="14733">MEMSGWRRQKRYLVVTPILFFPFSPPPLTGFGHPVMCGACTATIPSGSRLSVYRLLAGVYYAEGRLSHGNPDSFHKLQKHHCNQVRRVSGHDCVCLKQDGFSWCFKGWLHQRASWPHSFISNTDLLLVTA</sequence>
<dbReference type="AlphaFoldDB" id="A0AA88MJ80"/>
<proteinExistence type="predicted"/>